<sequence length="249" mass="28484">MSNPNRTVYSGPALYGPGIMWVNSVPKAPLAHSAFNEWYQAVHIPDIVSAKPPNSSGCVAAWRYKCQDGSRRRPYLALYSIPDMSFVQSAAFSTISQNHEMLPEGGPSQRYVDFDTRFYRQVQIYEKHKGSNGLGKVIKSTAIQPAIGMEEDFDRWYRGEHLEQVSRMVGWRKSSRYELIFKVQSKTDPSWEEAPKYLAIHEFDEGTEVQRMPQEEWTELTKKMVENAVIIDEGTFELMWGFAEEGVGL</sequence>
<gene>
    <name evidence="1" type="ORF">B0J11DRAFT_424236</name>
</gene>
<name>A0A9P9J060_9PLEO</name>
<dbReference type="EMBL" id="JAGMWT010000001">
    <property type="protein sequence ID" value="KAH7138556.1"/>
    <property type="molecule type" value="Genomic_DNA"/>
</dbReference>
<dbReference type="Proteomes" id="UP000700596">
    <property type="component" value="Unassembled WGS sequence"/>
</dbReference>
<comment type="caution">
    <text evidence="1">The sequence shown here is derived from an EMBL/GenBank/DDBJ whole genome shotgun (WGS) entry which is preliminary data.</text>
</comment>
<dbReference type="OrthoDB" id="2851338at2759"/>
<dbReference type="AlphaFoldDB" id="A0A9P9J060"/>
<evidence type="ECO:0000313" key="1">
    <source>
        <dbReference type="EMBL" id="KAH7138556.1"/>
    </source>
</evidence>
<reference evidence="1" key="1">
    <citation type="journal article" date="2021" name="Nat. Commun.">
        <title>Genetic determinants of endophytism in the Arabidopsis root mycobiome.</title>
        <authorList>
            <person name="Mesny F."/>
            <person name="Miyauchi S."/>
            <person name="Thiergart T."/>
            <person name="Pickel B."/>
            <person name="Atanasova L."/>
            <person name="Karlsson M."/>
            <person name="Huettel B."/>
            <person name="Barry K.W."/>
            <person name="Haridas S."/>
            <person name="Chen C."/>
            <person name="Bauer D."/>
            <person name="Andreopoulos W."/>
            <person name="Pangilinan J."/>
            <person name="LaButti K."/>
            <person name="Riley R."/>
            <person name="Lipzen A."/>
            <person name="Clum A."/>
            <person name="Drula E."/>
            <person name="Henrissat B."/>
            <person name="Kohler A."/>
            <person name="Grigoriev I.V."/>
            <person name="Martin F.M."/>
            <person name="Hacquard S."/>
        </authorList>
    </citation>
    <scope>NUCLEOTIDE SEQUENCE</scope>
    <source>
        <strain evidence="1">MPI-CAGE-CH-0243</strain>
    </source>
</reference>
<accession>A0A9P9J060</accession>
<keyword evidence="2" id="KW-1185">Reference proteome</keyword>
<evidence type="ECO:0000313" key="2">
    <source>
        <dbReference type="Proteomes" id="UP000700596"/>
    </source>
</evidence>
<protein>
    <submittedName>
        <fullName evidence="1">Uncharacterized protein</fullName>
    </submittedName>
</protein>
<proteinExistence type="predicted"/>
<organism evidence="1 2">
    <name type="scientific">Dendryphion nanum</name>
    <dbReference type="NCBI Taxonomy" id="256645"/>
    <lineage>
        <taxon>Eukaryota</taxon>
        <taxon>Fungi</taxon>
        <taxon>Dikarya</taxon>
        <taxon>Ascomycota</taxon>
        <taxon>Pezizomycotina</taxon>
        <taxon>Dothideomycetes</taxon>
        <taxon>Pleosporomycetidae</taxon>
        <taxon>Pleosporales</taxon>
        <taxon>Torulaceae</taxon>
        <taxon>Dendryphion</taxon>
    </lineage>
</organism>